<dbReference type="SUPFAM" id="SSF82199">
    <property type="entry name" value="SET domain"/>
    <property type="match status" value="1"/>
</dbReference>
<keyword evidence="2" id="KW-1185">Reference proteome</keyword>
<name>A0A9Q1CSK8_HOLLE</name>
<sequence>MECLQRENSKKGGFLVQYKGERISLEEAERREKKYETQNRSSHCYLYYFTDKGKTVW</sequence>
<dbReference type="Proteomes" id="UP001152320">
    <property type="component" value="Chromosome 1"/>
</dbReference>
<dbReference type="InterPro" id="IPR051760">
    <property type="entry name" value="KMT5A"/>
</dbReference>
<dbReference type="PANTHER" id="PTHR46167:SF1">
    <property type="entry name" value="N-LYSINE METHYLTRANSFERASE KMT5A"/>
    <property type="match status" value="1"/>
</dbReference>
<comment type="caution">
    <text evidence="1">The sequence shown here is derived from an EMBL/GenBank/DDBJ whole genome shotgun (WGS) entry which is preliminary data.</text>
</comment>
<proteinExistence type="predicted"/>
<dbReference type="GO" id="GO:0005700">
    <property type="term" value="C:polytene chromosome"/>
    <property type="evidence" value="ECO:0007669"/>
    <property type="project" value="TreeGrafter"/>
</dbReference>
<dbReference type="GO" id="GO:0006357">
    <property type="term" value="P:regulation of transcription by RNA polymerase II"/>
    <property type="evidence" value="ECO:0007669"/>
    <property type="project" value="TreeGrafter"/>
</dbReference>
<dbReference type="AlphaFoldDB" id="A0A9Q1CSK8"/>
<accession>A0A9Q1CSK8</accession>
<gene>
    <name evidence="1" type="ORF">HOLleu_03458</name>
</gene>
<protein>
    <submittedName>
        <fullName evidence="1">Uncharacterized protein</fullName>
    </submittedName>
</protein>
<dbReference type="PANTHER" id="PTHR46167">
    <property type="entry name" value="N-LYSINE METHYLTRANSFERASE KMT5A"/>
    <property type="match status" value="1"/>
</dbReference>
<dbReference type="GO" id="GO:0005634">
    <property type="term" value="C:nucleus"/>
    <property type="evidence" value="ECO:0007669"/>
    <property type="project" value="TreeGrafter"/>
</dbReference>
<dbReference type="Gene3D" id="2.170.270.10">
    <property type="entry name" value="SET domain"/>
    <property type="match status" value="1"/>
</dbReference>
<dbReference type="GO" id="GO:0042799">
    <property type="term" value="F:histone H4K20 methyltransferase activity"/>
    <property type="evidence" value="ECO:0007669"/>
    <property type="project" value="TreeGrafter"/>
</dbReference>
<evidence type="ECO:0000313" key="2">
    <source>
        <dbReference type="Proteomes" id="UP001152320"/>
    </source>
</evidence>
<dbReference type="InterPro" id="IPR046341">
    <property type="entry name" value="SET_dom_sf"/>
</dbReference>
<dbReference type="GO" id="GO:0043516">
    <property type="term" value="P:regulation of DNA damage response, signal transduction by p53 class mediator"/>
    <property type="evidence" value="ECO:0007669"/>
    <property type="project" value="TreeGrafter"/>
</dbReference>
<evidence type="ECO:0000313" key="1">
    <source>
        <dbReference type="EMBL" id="KAJ8050305.1"/>
    </source>
</evidence>
<reference evidence="1" key="1">
    <citation type="submission" date="2021-10" db="EMBL/GenBank/DDBJ databases">
        <title>Tropical sea cucumber genome reveals ecological adaptation and Cuvierian tubules defense mechanism.</title>
        <authorList>
            <person name="Chen T."/>
        </authorList>
    </citation>
    <scope>NUCLEOTIDE SEQUENCE</scope>
    <source>
        <strain evidence="1">Nanhai2018</strain>
        <tissue evidence="1">Muscle</tissue>
    </source>
</reference>
<dbReference type="EMBL" id="JAIZAY010000001">
    <property type="protein sequence ID" value="KAJ8050305.1"/>
    <property type="molecule type" value="Genomic_DNA"/>
</dbReference>
<organism evidence="1 2">
    <name type="scientific">Holothuria leucospilota</name>
    <name type="common">Black long sea cucumber</name>
    <name type="synonym">Mertensiothuria leucospilota</name>
    <dbReference type="NCBI Taxonomy" id="206669"/>
    <lineage>
        <taxon>Eukaryota</taxon>
        <taxon>Metazoa</taxon>
        <taxon>Echinodermata</taxon>
        <taxon>Eleutherozoa</taxon>
        <taxon>Echinozoa</taxon>
        <taxon>Holothuroidea</taxon>
        <taxon>Aspidochirotacea</taxon>
        <taxon>Aspidochirotida</taxon>
        <taxon>Holothuriidae</taxon>
        <taxon>Holothuria</taxon>
    </lineage>
</organism>